<comment type="caution">
    <text evidence="3">The sequence shown here is derived from an EMBL/GenBank/DDBJ whole genome shotgun (WGS) entry which is preliminary data.</text>
</comment>
<reference evidence="3" key="1">
    <citation type="submission" date="2020-08" db="EMBL/GenBank/DDBJ databases">
        <title>Genome public.</title>
        <authorList>
            <person name="Liu C."/>
            <person name="Sun Q."/>
        </authorList>
    </citation>
    <scope>NUCLEOTIDE SEQUENCE</scope>
    <source>
        <strain evidence="3">BX15</strain>
    </source>
</reference>
<dbReference type="RefSeq" id="WP_187013753.1">
    <property type="nucleotide sequence ID" value="NZ_JACOQI010000002.1"/>
</dbReference>
<evidence type="ECO:0000313" key="4">
    <source>
        <dbReference type="Proteomes" id="UP000620327"/>
    </source>
</evidence>
<evidence type="ECO:0000256" key="1">
    <source>
        <dbReference type="SAM" id="Coils"/>
    </source>
</evidence>
<feature type="domain" description="Peptidase S74" evidence="2">
    <location>
        <begin position="1208"/>
        <end position="1319"/>
    </location>
</feature>
<keyword evidence="4" id="KW-1185">Reference proteome</keyword>
<gene>
    <name evidence="3" type="ORF">H8Z83_03380</name>
</gene>
<dbReference type="Gene3D" id="1.10.10.10">
    <property type="entry name" value="Winged helix-like DNA-binding domain superfamily/Winged helix DNA-binding domain"/>
    <property type="match status" value="1"/>
</dbReference>
<keyword evidence="1" id="KW-0175">Coiled coil</keyword>
<dbReference type="Pfam" id="PF13884">
    <property type="entry name" value="Peptidase_S74"/>
    <property type="match status" value="1"/>
</dbReference>
<dbReference type="InterPro" id="IPR030392">
    <property type="entry name" value="S74_ICA"/>
</dbReference>
<proteinExistence type="predicted"/>
<dbReference type="EMBL" id="JACOQI010000002">
    <property type="protein sequence ID" value="MBC5769388.1"/>
    <property type="molecule type" value="Genomic_DNA"/>
</dbReference>
<evidence type="ECO:0000313" key="3">
    <source>
        <dbReference type="EMBL" id="MBC5769388.1"/>
    </source>
</evidence>
<protein>
    <submittedName>
        <fullName evidence="3">Tail fiber domain-containing protein</fullName>
    </submittedName>
</protein>
<dbReference type="InterPro" id="IPR036388">
    <property type="entry name" value="WH-like_DNA-bd_sf"/>
</dbReference>
<feature type="coiled-coil region" evidence="1">
    <location>
        <begin position="357"/>
        <end position="391"/>
    </location>
</feature>
<dbReference type="PROSITE" id="PS51688">
    <property type="entry name" value="ICA"/>
    <property type="match status" value="1"/>
</dbReference>
<sequence length="1322" mass="145372">MYLDYSKLEASQIKQPALRLQTLAGKELGVIPWVSNLNFELNYADVSRVEFDVPRHSDGKINPVYHLLTSYKMLFTEQLGIYILQRPATSGDGVSEVKHITGYSIEQLFEKKKLYLEEGTYNFWNPVQPEDTILGRILELDTTWSIGYVDPKLIGCYRTFDEYDSDALSFCYGSAMEKYNCTIVFDVYARTISAYDAGKSRGTVPIYLSYQNLVDAVDLEELTDDMVTKLHLYGSDDLSIRDVNPIGTDYMVNLSYFISNGDFDVIAEGSTVTLAERVKSWNAAIKSNQTHYTNLVAARASRTAQRLAEEVTLASLKGDLEVLTTQQSVIIQTMALESTAAGKTSQQQQLTEINEKISAKNSEIEAQETVIANLQAEIDRYTTDIQGVVEQLSISKYFTKAEQKILNHYLIEGEAAEETFVATDVDTSASGAISTLQGEVTLTGADIAQASLNGKSMYAIAGGVLKIASAKLTADIVRGTLEVNPSTNEYVLTVYMGSTTFDEHSFPSGLVTASGILSQFSSDISPVSQDGVTENKGTQISFEAGTSKLFFTVNVNEYQKYSVAQELYAFGEELLDEWAWPVYEFSIDTANFLFQKEFEPFKNKLEFGKSIYLNVGDGGVIEPKLIGVALDFGNPEKLTLTFSNRFQKRDVVANWLSEVNKVSASSRSFDTSKYLYNRTANKTTQVSQFMENALNAAVNTIIGASNQSVVINGAGIQVGGDSKYQLRIVDNMIAMTDDGWKTAKLGIGRFYSDAKTGLKDDKGNDILIGETWGINTELLAGSLIIGNNLVLENANDNGVMQFKVDATGAWLYNASYIMQHDDGGLMIFDPKYGIVAGNKLLFNTNGTTVTPEFIDDWGDIKFDADGMPENANFYLDLRDGSAYFRGRIKADSGSIGGWELAENELHCGSNSTFVALNSSKDTNSLYAIWAGATKPENAKFWVKRDGTLHARDGEFSGTLSASRLSGNLTADPQSGGWLKGCGIDVNNGAFYVDPSGNVTMKGSINMADGSITWGSGNSPCLVLYCSIAASPPTGSYNSYPSRGSTSWHKSINDGDLYASYTYDGGVTWTSAIKIRGEDGQNGKDGQDGMDGSDATVNERNVFNVLTNGGTKFGVFSDSSTRKLYINASYIRAGQIDADLITLGSEYGGFCCARGSDGVSFTYGAKMYGSDDEYYFIATNKGVRMQAPDHGFTITNNGLFADEEISVGSDRRLKQAIEYRMDKYENFFMKLKPTQYQLKAGKSKRLHTGFIAQDVERALLESGLTTNDFAGLTITPVQEVNPKDGIDDVFYRLRYGEFISLNTYMIQTLYRRISELEEKIKSL</sequence>
<dbReference type="Proteomes" id="UP000620327">
    <property type="component" value="Unassembled WGS sequence"/>
</dbReference>
<name>A0A923S6S1_9FIRM</name>
<accession>A0A923S6S1</accession>
<evidence type="ECO:0000259" key="2">
    <source>
        <dbReference type="PROSITE" id="PS51688"/>
    </source>
</evidence>
<organism evidence="3 4">
    <name type="scientific">Dysosmobacter segnis</name>
    <dbReference type="NCBI Taxonomy" id="2763042"/>
    <lineage>
        <taxon>Bacteria</taxon>
        <taxon>Bacillati</taxon>
        <taxon>Bacillota</taxon>
        <taxon>Clostridia</taxon>
        <taxon>Eubacteriales</taxon>
        <taxon>Oscillospiraceae</taxon>
        <taxon>Dysosmobacter</taxon>
    </lineage>
</organism>